<proteinExistence type="predicted"/>
<accession>A0A645GH18</accession>
<protein>
    <submittedName>
        <fullName evidence="2">Uncharacterized protein</fullName>
    </submittedName>
</protein>
<keyword evidence="1" id="KW-0812">Transmembrane</keyword>
<dbReference type="EMBL" id="VSSQ01074142">
    <property type="protein sequence ID" value="MPN25089.1"/>
    <property type="molecule type" value="Genomic_DNA"/>
</dbReference>
<comment type="caution">
    <text evidence="2">The sequence shown here is derived from an EMBL/GenBank/DDBJ whole genome shotgun (WGS) entry which is preliminary data.</text>
</comment>
<gene>
    <name evidence="2" type="ORF">SDC9_172496</name>
</gene>
<organism evidence="2">
    <name type="scientific">bioreactor metagenome</name>
    <dbReference type="NCBI Taxonomy" id="1076179"/>
    <lineage>
        <taxon>unclassified sequences</taxon>
        <taxon>metagenomes</taxon>
        <taxon>ecological metagenomes</taxon>
    </lineage>
</organism>
<evidence type="ECO:0000256" key="1">
    <source>
        <dbReference type="SAM" id="Phobius"/>
    </source>
</evidence>
<sequence length="34" mass="3699">MFLDLSNPVKLTLVVCATAIIVALALYGFHKHKA</sequence>
<keyword evidence="1" id="KW-1133">Transmembrane helix</keyword>
<feature type="transmembrane region" description="Helical" evidence="1">
    <location>
        <begin position="12"/>
        <end position="29"/>
    </location>
</feature>
<keyword evidence="1" id="KW-0472">Membrane</keyword>
<evidence type="ECO:0000313" key="2">
    <source>
        <dbReference type="EMBL" id="MPN25089.1"/>
    </source>
</evidence>
<reference evidence="2" key="1">
    <citation type="submission" date="2019-08" db="EMBL/GenBank/DDBJ databases">
        <authorList>
            <person name="Kucharzyk K."/>
            <person name="Murdoch R.W."/>
            <person name="Higgins S."/>
            <person name="Loffler F."/>
        </authorList>
    </citation>
    <scope>NUCLEOTIDE SEQUENCE</scope>
</reference>
<name>A0A645GH18_9ZZZZ</name>
<dbReference type="AlphaFoldDB" id="A0A645GH18"/>